<name>A0AAV5B3L1_9ACTN</name>
<dbReference type="Pfam" id="PF20791">
    <property type="entry name" value="Acyl-ACP_TE_C"/>
    <property type="match status" value="1"/>
</dbReference>
<evidence type="ECO:0000313" key="4">
    <source>
        <dbReference type="Proteomes" id="UP001055025"/>
    </source>
</evidence>
<dbReference type="SUPFAM" id="SSF54637">
    <property type="entry name" value="Thioesterase/thiol ester dehydrase-isomerase"/>
    <property type="match status" value="2"/>
</dbReference>
<dbReference type="Gene3D" id="3.10.129.10">
    <property type="entry name" value="Hotdog Thioesterase"/>
    <property type="match status" value="1"/>
</dbReference>
<dbReference type="AlphaFoldDB" id="A0AAV5B3L1"/>
<evidence type="ECO:0000313" key="3">
    <source>
        <dbReference type="EMBL" id="GJM56029.1"/>
    </source>
</evidence>
<proteinExistence type="predicted"/>
<feature type="domain" description="Acyl-ACP thioesterase-like C-terminal" evidence="2">
    <location>
        <begin position="159"/>
        <end position="218"/>
    </location>
</feature>
<sequence length="284" mass="30357">MAFRTAYTPLYRDADESGRVGTLGLLAMLQESVLGHAAALGLDHDDLVRTRGIGWMFARYRLAVARKAAVRVPVTLTTWIYAAPGARFLNNEVLVEQDGALVAAGRVESCFYDVRARAVATPEAVGLAPSALERDLGTAPVGPWRDLPADPAPLDRVRTHTVGFTDLDSFRHMTNLRYPGLVVDAFPSAVYDRLEVRDMEVHFLRQCFEGDRLDVLRADGVDASRLPALADAGLPPSVGPAPRPEPPSSSSVLVCRDGQVVAAALVAMGAPAGSVGGYNPLVSQ</sequence>
<dbReference type="EMBL" id="BQKC01000001">
    <property type="protein sequence ID" value="GJM56029.1"/>
    <property type="molecule type" value="Genomic_DNA"/>
</dbReference>
<gene>
    <name evidence="3" type="ORF">ATOP_16840</name>
</gene>
<feature type="region of interest" description="Disordered" evidence="1">
    <location>
        <begin position="232"/>
        <end position="251"/>
    </location>
</feature>
<comment type="caution">
    <text evidence="3">The sequence shown here is derived from an EMBL/GenBank/DDBJ whole genome shotgun (WGS) entry which is preliminary data.</text>
</comment>
<protein>
    <recommendedName>
        <fullName evidence="2">Acyl-ACP thioesterase-like C-terminal domain-containing protein</fullName>
    </recommendedName>
</protein>
<evidence type="ECO:0000259" key="2">
    <source>
        <dbReference type="Pfam" id="PF20791"/>
    </source>
</evidence>
<feature type="compositionally biased region" description="Pro residues" evidence="1">
    <location>
        <begin position="237"/>
        <end position="247"/>
    </location>
</feature>
<dbReference type="InterPro" id="IPR029069">
    <property type="entry name" value="HotDog_dom_sf"/>
</dbReference>
<keyword evidence="4" id="KW-1185">Reference proteome</keyword>
<accession>A0AAV5B3L1</accession>
<dbReference type="RefSeq" id="WP_204829953.1">
    <property type="nucleotide sequence ID" value="NZ_BQKC01000001.1"/>
</dbReference>
<dbReference type="InterPro" id="IPR049427">
    <property type="entry name" value="Acyl-ACP_TE_C"/>
</dbReference>
<evidence type="ECO:0000256" key="1">
    <source>
        <dbReference type="SAM" id="MobiDB-lite"/>
    </source>
</evidence>
<organism evidence="3 4">
    <name type="scientific">Granulimonas faecalis</name>
    <dbReference type="NCBI Taxonomy" id="2894155"/>
    <lineage>
        <taxon>Bacteria</taxon>
        <taxon>Bacillati</taxon>
        <taxon>Actinomycetota</taxon>
        <taxon>Coriobacteriia</taxon>
        <taxon>Coriobacteriales</taxon>
        <taxon>Kribbibacteriaceae</taxon>
        <taxon>Granulimonas</taxon>
    </lineage>
</organism>
<dbReference type="Proteomes" id="UP001055025">
    <property type="component" value="Unassembled WGS sequence"/>
</dbReference>
<reference evidence="3" key="1">
    <citation type="journal article" date="2022" name="Int. J. Syst. Evol. Microbiol.">
        <title>Granulimonas faecalis gen. nov., sp. nov., and Leptogranulimonas caecicola gen. nov., sp. nov., novel lactate-producing Atopobiaceae bacteria isolated from mouse intestines, and an emended description of the family Atopobiaceae.</title>
        <authorList>
            <person name="Morinaga K."/>
            <person name="Kusada H."/>
            <person name="Sakamoto S."/>
            <person name="Murakami T."/>
            <person name="Toyoda A."/>
            <person name="Mori H."/>
            <person name="Meng X.Y."/>
            <person name="Takashino M."/>
            <person name="Murotomi K."/>
            <person name="Tamaki H."/>
        </authorList>
    </citation>
    <scope>NUCLEOTIDE SEQUENCE</scope>
    <source>
        <strain evidence="3">OPF53</strain>
    </source>
</reference>